<feature type="compositionally biased region" description="Basic residues" evidence="1">
    <location>
        <begin position="30"/>
        <end position="55"/>
    </location>
</feature>
<keyword evidence="3" id="KW-1185">Reference proteome</keyword>
<evidence type="ECO:0000313" key="2">
    <source>
        <dbReference type="EMBL" id="KAF6812993.1"/>
    </source>
</evidence>
<dbReference type="EMBL" id="WIGN01000057">
    <property type="protein sequence ID" value="KAF6812993.1"/>
    <property type="molecule type" value="Genomic_DNA"/>
</dbReference>
<protein>
    <submittedName>
        <fullName evidence="2">Uncharacterized protein</fullName>
    </submittedName>
</protein>
<gene>
    <name evidence="2" type="ORF">CSOJ01_04826</name>
</gene>
<sequence>MKGDGIRTHEGRGRGGIVDKSRNNQATRGGKGRRRGQKQKQKQKQRQRQKQRQKQGSRDGEKVKTKAPGPEGGKNGNDDRMPPSPSAFQRNNYTTRTTIRTDNDDDDDDVAHATARTLTARRSAASHALSPHQLSPVRSRSGGLVQTYRHTCLPWLASHSSALRDQEALGWWIGIQPSSNAMCLSRLVSSCLLSLSPNSRDAMEWDEPAHSFCSVSRPFFIPSSTA</sequence>
<accession>A0A8H6JI37</accession>
<comment type="caution">
    <text evidence="2">The sequence shown here is derived from an EMBL/GenBank/DDBJ whole genome shotgun (WGS) entry which is preliminary data.</text>
</comment>
<dbReference type="AlphaFoldDB" id="A0A8H6JI37"/>
<feature type="compositionally biased region" description="Basic and acidic residues" evidence="1">
    <location>
        <begin position="1"/>
        <end position="22"/>
    </location>
</feature>
<dbReference type="Proteomes" id="UP000652219">
    <property type="component" value="Unassembled WGS sequence"/>
</dbReference>
<evidence type="ECO:0000256" key="1">
    <source>
        <dbReference type="SAM" id="MobiDB-lite"/>
    </source>
</evidence>
<reference evidence="2 3" key="1">
    <citation type="journal article" date="2020" name="Phytopathology">
        <title>Genome Sequence Resources of Colletotrichum truncatum, C. plurivorum, C. musicola, and C. sojae: Four Species Pathogenic to Soybean (Glycine max).</title>
        <authorList>
            <person name="Rogerio F."/>
            <person name="Boufleur T.R."/>
            <person name="Ciampi-Guillardi M."/>
            <person name="Sukno S.A."/>
            <person name="Thon M.R."/>
            <person name="Massola Junior N.S."/>
            <person name="Baroncelli R."/>
        </authorList>
    </citation>
    <scope>NUCLEOTIDE SEQUENCE [LARGE SCALE GENOMIC DNA]</scope>
    <source>
        <strain evidence="2 3">LFN0009</strain>
    </source>
</reference>
<feature type="region of interest" description="Disordered" evidence="1">
    <location>
        <begin position="1"/>
        <end position="139"/>
    </location>
</feature>
<name>A0A8H6JI37_9PEZI</name>
<feature type="compositionally biased region" description="Low complexity" evidence="1">
    <location>
        <begin position="112"/>
        <end position="130"/>
    </location>
</feature>
<proteinExistence type="predicted"/>
<evidence type="ECO:0000313" key="3">
    <source>
        <dbReference type="Proteomes" id="UP000652219"/>
    </source>
</evidence>
<organism evidence="2 3">
    <name type="scientific">Colletotrichum sojae</name>
    <dbReference type="NCBI Taxonomy" id="2175907"/>
    <lineage>
        <taxon>Eukaryota</taxon>
        <taxon>Fungi</taxon>
        <taxon>Dikarya</taxon>
        <taxon>Ascomycota</taxon>
        <taxon>Pezizomycotina</taxon>
        <taxon>Sordariomycetes</taxon>
        <taxon>Hypocreomycetidae</taxon>
        <taxon>Glomerellales</taxon>
        <taxon>Glomerellaceae</taxon>
        <taxon>Colletotrichum</taxon>
        <taxon>Colletotrichum orchidearum species complex</taxon>
    </lineage>
</organism>